<sequence length="747" mass="82502">MAPEQKKRARPIPNASQRSKKRQKVEPVKPATDAVVKRPVVLDALPWNEVQMPDMFNDAEGFFGLEEIEGVEVVREGNTVKFVTAAKPTFDEDEEFEGFEDEEVEEEVPSKPEATVSIQKSKQQLETTGKKEKQKDRKEKKTKKDKAKTPEAKQEDKSKSKETNTNVFKLLEEDAEAEETDVSAWAELDLSPDTLSALSKMGFAKPTLIQASAIPEILAGHDVVGKASTGSGKTLAFGIPILESWLDRYGELDETALKESRPPTALILSPTRELAHQLTEHITALCKGLTNAPYVAAVTGGLSVQKQQRQLAKADVVIGTPGRLWEVMSTSIELTAAFKQIKFLVIDEADRLLTEGHFKEAEEIISSLDRQQDAEEGDENIPERQTLVFSATFHKGLQQKLAGKGKHGLMDDGESMEYLLKKLNFREDKPKFVDVNPVSQMADKLKEGMVECAGTEKDLYLYSLLLYHPNQRTLIFTNSIHSVRRLTPMLQNLNLHAHALHSQMAQKARMRSIERFSSPKATSSILVATDVAARGLDIGGVQLVIHYHLPRAADMYVHRSGRTARAEASGTSILMCAPEEVVGMRRLVAKVHAQNAVAGGGNKSKYYMRSLDIDRKVVSRLKPRVTLAKKIADSALAKEKKGHDDEWVKAAAEELGVDYDSEEFEAAGGMRKGRGTGRKLKEKEMRALTKGELGALRGELKSLLAQRVNVGVSERYLTAGTVDVNELLKGAQGNFLGQVDGIGMDDI</sequence>
<feature type="region of interest" description="Disordered" evidence="12">
    <location>
        <begin position="91"/>
        <end position="166"/>
    </location>
</feature>
<dbReference type="SMART" id="SM00487">
    <property type="entry name" value="DEXDc"/>
    <property type="match status" value="1"/>
</dbReference>
<feature type="short sequence motif" description="Q motif" evidence="9">
    <location>
        <begin position="183"/>
        <end position="211"/>
    </location>
</feature>
<gene>
    <name evidence="16" type="primary">MAK5</name>
    <name evidence="16" type="ORF">IFR04_009578</name>
</gene>
<keyword evidence="4 10" id="KW-0378">Hydrolase</keyword>
<dbReference type="GO" id="GO:0006364">
    <property type="term" value="P:rRNA processing"/>
    <property type="evidence" value="ECO:0007669"/>
    <property type="project" value="UniProtKB-KW"/>
</dbReference>
<dbReference type="EC" id="3.6.4.13" evidence="11"/>
<dbReference type="GO" id="GO:0003724">
    <property type="term" value="F:RNA helicase activity"/>
    <property type="evidence" value="ECO:0007669"/>
    <property type="project" value="UniProtKB-EC"/>
</dbReference>
<evidence type="ECO:0000256" key="6">
    <source>
        <dbReference type="ARBA" id="ARBA00022840"/>
    </source>
</evidence>
<feature type="domain" description="DEAD-box RNA helicase Q" evidence="15">
    <location>
        <begin position="183"/>
        <end position="211"/>
    </location>
</feature>
<keyword evidence="6 10" id="KW-0067">ATP-binding</keyword>
<evidence type="ECO:0000259" key="15">
    <source>
        <dbReference type="PROSITE" id="PS51195"/>
    </source>
</evidence>
<protein>
    <recommendedName>
        <fullName evidence="11">ATP-dependent RNA helicase</fullName>
        <ecNumber evidence="11">3.6.4.13</ecNumber>
    </recommendedName>
</protein>
<dbReference type="InterPro" id="IPR011545">
    <property type="entry name" value="DEAD/DEAH_box_helicase_dom"/>
</dbReference>
<dbReference type="Pfam" id="PF00270">
    <property type="entry name" value="DEAD"/>
    <property type="match status" value="1"/>
</dbReference>
<dbReference type="OrthoDB" id="4310724at2759"/>
<dbReference type="CDD" id="cd17946">
    <property type="entry name" value="DEADc_DDX24"/>
    <property type="match status" value="1"/>
</dbReference>
<keyword evidence="5 10" id="KW-0347">Helicase</keyword>
<keyword evidence="2" id="KW-0698">rRNA processing</keyword>
<dbReference type="CDD" id="cd18787">
    <property type="entry name" value="SF2_C_DEAD"/>
    <property type="match status" value="1"/>
</dbReference>
<name>A0A8H7TEC5_9HELO</name>
<dbReference type="PROSITE" id="PS51192">
    <property type="entry name" value="HELICASE_ATP_BIND_1"/>
    <property type="match status" value="1"/>
</dbReference>
<keyword evidence="3 10" id="KW-0547">Nucleotide-binding</keyword>
<dbReference type="SUPFAM" id="SSF52540">
    <property type="entry name" value="P-loop containing nucleoside triphosphate hydrolases"/>
    <property type="match status" value="1"/>
</dbReference>
<comment type="subcellular location">
    <subcellularLocation>
        <location evidence="1">Nucleus</location>
        <location evidence="1">Nucleolus</location>
    </subcellularLocation>
</comment>
<evidence type="ECO:0000256" key="10">
    <source>
        <dbReference type="RuleBase" id="RU000492"/>
    </source>
</evidence>
<dbReference type="InterPro" id="IPR000629">
    <property type="entry name" value="RNA-helicase_DEAD-box_CS"/>
</dbReference>
<feature type="compositionally biased region" description="Basic and acidic residues" evidence="12">
    <location>
        <begin position="147"/>
        <end position="162"/>
    </location>
</feature>
<dbReference type="InterPro" id="IPR014014">
    <property type="entry name" value="RNA_helicase_DEAD_Q_motif"/>
</dbReference>
<dbReference type="SMART" id="SM00490">
    <property type="entry name" value="HELICc"/>
    <property type="match status" value="1"/>
</dbReference>
<comment type="function">
    <text evidence="11">RNA helicase.</text>
</comment>
<dbReference type="PROSITE" id="PS51195">
    <property type="entry name" value="Q_MOTIF"/>
    <property type="match status" value="1"/>
</dbReference>
<evidence type="ECO:0000313" key="16">
    <source>
        <dbReference type="EMBL" id="KAG4417288.1"/>
    </source>
</evidence>
<dbReference type="EMBL" id="JAFJYH010000159">
    <property type="protein sequence ID" value="KAG4417288.1"/>
    <property type="molecule type" value="Genomic_DNA"/>
</dbReference>
<dbReference type="AlphaFoldDB" id="A0A8H7TEC5"/>
<evidence type="ECO:0000256" key="3">
    <source>
        <dbReference type="ARBA" id="ARBA00022741"/>
    </source>
</evidence>
<dbReference type="GO" id="GO:0016787">
    <property type="term" value="F:hydrolase activity"/>
    <property type="evidence" value="ECO:0007669"/>
    <property type="project" value="UniProtKB-KW"/>
</dbReference>
<comment type="domain">
    <text evidence="11">The Q motif is unique to and characteristic of the DEAD box family of RNA helicases and controls ATP binding and hydrolysis.</text>
</comment>
<keyword evidence="17" id="KW-1185">Reference proteome</keyword>
<comment type="catalytic activity">
    <reaction evidence="11">
        <text>ATP + H2O = ADP + phosphate + H(+)</text>
        <dbReference type="Rhea" id="RHEA:13065"/>
        <dbReference type="ChEBI" id="CHEBI:15377"/>
        <dbReference type="ChEBI" id="CHEBI:15378"/>
        <dbReference type="ChEBI" id="CHEBI:30616"/>
        <dbReference type="ChEBI" id="CHEBI:43474"/>
        <dbReference type="ChEBI" id="CHEBI:456216"/>
        <dbReference type="EC" id="3.6.4.13"/>
    </reaction>
</comment>
<dbReference type="Proteomes" id="UP000664132">
    <property type="component" value="Unassembled WGS sequence"/>
</dbReference>
<evidence type="ECO:0000256" key="1">
    <source>
        <dbReference type="ARBA" id="ARBA00004604"/>
    </source>
</evidence>
<dbReference type="GO" id="GO:0003723">
    <property type="term" value="F:RNA binding"/>
    <property type="evidence" value="ECO:0007669"/>
    <property type="project" value="UniProtKB-UniRule"/>
</dbReference>
<dbReference type="GO" id="GO:0005730">
    <property type="term" value="C:nucleolus"/>
    <property type="evidence" value="ECO:0007669"/>
    <property type="project" value="UniProtKB-SubCell"/>
</dbReference>
<feature type="compositionally biased region" description="Basic and acidic residues" evidence="12">
    <location>
        <begin position="128"/>
        <end position="139"/>
    </location>
</feature>
<comment type="caution">
    <text evidence="16">The sequence shown here is derived from an EMBL/GenBank/DDBJ whole genome shotgun (WGS) entry which is preliminary data.</text>
</comment>
<evidence type="ECO:0000256" key="2">
    <source>
        <dbReference type="ARBA" id="ARBA00022552"/>
    </source>
</evidence>
<feature type="compositionally biased region" description="Polar residues" evidence="12">
    <location>
        <begin position="116"/>
        <end position="127"/>
    </location>
</feature>
<evidence type="ECO:0000256" key="7">
    <source>
        <dbReference type="ARBA" id="ARBA00022884"/>
    </source>
</evidence>
<evidence type="ECO:0000259" key="13">
    <source>
        <dbReference type="PROSITE" id="PS51192"/>
    </source>
</evidence>
<evidence type="ECO:0000256" key="8">
    <source>
        <dbReference type="ARBA" id="ARBA00023242"/>
    </source>
</evidence>
<reference evidence="16" key="1">
    <citation type="submission" date="2021-02" db="EMBL/GenBank/DDBJ databases">
        <title>Genome sequence Cadophora malorum strain M34.</title>
        <authorList>
            <person name="Stefanovic E."/>
            <person name="Vu D."/>
            <person name="Scully C."/>
            <person name="Dijksterhuis J."/>
            <person name="Roader J."/>
            <person name="Houbraken J."/>
        </authorList>
    </citation>
    <scope>NUCLEOTIDE SEQUENCE</scope>
    <source>
        <strain evidence="16">M34</strain>
    </source>
</reference>
<comment type="similarity">
    <text evidence="10">Belongs to the DEAD box helicase family.</text>
</comment>
<keyword evidence="7 11" id="KW-0694">RNA-binding</keyword>
<dbReference type="GO" id="GO:0005524">
    <property type="term" value="F:ATP binding"/>
    <property type="evidence" value="ECO:0007669"/>
    <property type="project" value="UniProtKB-UniRule"/>
</dbReference>
<keyword evidence="8" id="KW-0539">Nucleus</keyword>
<dbReference type="PROSITE" id="PS00039">
    <property type="entry name" value="DEAD_ATP_HELICASE"/>
    <property type="match status" value="1"/>
</dbReference>
<feature type="region of interest" description="Disordered" evidence="12">
    <location>
        <begin position="1"/>
        <end position="31"/>
    </location>
</feature>
<dbReference type="Pfam" id="PF00271">
    <property type="entry name" value="Helicase_C"/>
    <property type="match status" value="1"/>
</dbReference>
<evidence type="ECO:0000259" key="14">
    <source>
        <dbReference type="PROSITE" id="PS51194"/>
    </source>
</evidence>
<accession>A0A8H7TEC5</accession>
<feature type="compositionally biased region" description="Acidic residues" evidence="12">
    <location>
        <begin position="91"/>
        <end position="107"/>
    </location>
</feature>
<dbReference type="Gene3D" id="3.40.50.300">
    <property type="entry name" value="P-loop containing nucleotide triphosphate hydrolases"/>
    <property type="match status" value="2"/>
</dbReference>
<feature type="domain" description="Helicase C-terminal" evidence="14">
    <location>
        <begin position="460"/>
        <end position="612"/>
    </location>
</feature>
<organism evidence="16 17">
    <name type="scientific">Cadophora malorum</name>
    <dbReference type="NCBI Taxonomy" id="108018"/>
    <lineage>
        <taxon>Eukaryota</taxon>
        <taxon>Fungi</taxon>
        <taxon>Dikarya</taxon>
        <taxon>Ascomycota</taxon>
        <taxon>Pezizomycotina</taxon>
        <taxon>Leotiomycetes</taxon>
        <taxon>Helotiales</taxon>
        <taxon>Ploettnerulaceae</taxon>
        <taxon>Cadophora</taxon>
    </lineage>
</organism>
<dbReference type="PANTHER" id="PTHR24031">
    <property type="entry name" value="RNA HELICASE"/>
    <property type="match status" value="1"/>
</dbReference>
<dbReference type="InterPro" id="IPR014001">
    <property type="entry name" value="Helicase_ATP-bd"/>
</dbReference>
<dbReference type="InterPro" id="IPR027417">
    <property type="entry name" value="P-loop_NTPase"/>
</dbReference>
<evidence type="ECO:0000256" key="12">
    <source>
        <dbReference type="SAM" id="MobiDB-lite"/>
    </source>
</evidence>
<evidence type="ECO:0000256" key="11">
    <source>
        <dbReference type="RuleBase" id="RU365068"/>
    </source>
</evidence>
<feature type="domain" description="Helicase ATP-binding" evidence="13">
    <location>
        <begin position="214"/>
        <end position="411"/>
    </location>
</feature>
<evidence type="ECO:0000256" key="5">
    <source>
        <dbReference type="ARBA" id="ARBA00022806"/>
    </source>
</evidence>
<evidence type="ECO:0000256" key="9">
    <source>
        <dbReference type="PROSITE-ProRule" id="PRU00552"/>
    </source>
</evidence>
<dbReference type="InterPro" id="IPR001650">
    <property type="entry name" value="Helicase_C-like"/>
</dbReference>
<proteinExistence type="inferred from homology"/>
<evidence type="ECO:0000256" key="4">
    <source>
        <dbReference type="ARBA" id="ARBA00022801"/>
    </source>
</evidence>
<evidence type="ECO:0000313" key="17">
    <source>
        <dbReference type="Proteomes" id="UP000664132"/>
    </source>
</evidence>
<dbReference type="PROSITE" id="PS51194">
    <property type="entry name" value="HELICASE_CTER"/>
    <property type="match status" value="1"/>
</dbReference>